<feature type="transmembrane region" description="Helical" evidence="2">
    <location>
        <begin position="116"/>
        <end position="137"/>
    </location>
</feature>
<dbReference type="OrthoDB" id="3193718at2759"/>
<organism evidence="3 4">
    <name type="scientific">Coprinellus micaceus</name>
    <name type="common">Glistening ink-cap mushroom</name>
    <name type="synonym">Coprinus micaceus</name>
    <dbReference type="NCBI Taxonomy" id="71717"/>
    <lineage>
        <taxon>Eukaryota</taxon>
        <taxon>Fungi</taxon>
        <taxon>Dikarya</taxon>
        <taxon>Basidiomycota</taxon>
        <taxon>Agaricomycotina</taxon>
        <taxon>Agaricomycetes</taxon>
        <taxon>Agaricomycetidae</taxon>
        <taxon>Agaricales</taxon>
        <taxon>Agaricineae</taxon>
        <taxon>Psathyrellaceae</taxon>
        <taxon>Coprinellus</taxon>
    </lineage>
</organism>
<keyword evidence="2" id="KW-0812">Transmembrane</keyword>
<dbReference type="InterPro" id="IPR021013">
    <property type="entry name" value="ATPase_Vma12"/>
</dbReference>
<evidence type="ECO:0000313" key="4">
    <source>
        <dbReference type="Proteomes" id="UP000298030"/>
    </source>
</evidence>
<protein>
    <recommendedName>
        <fullName evidence="5">Endoplasmic reticulum-based factor for assembly of V-ATPase</fullName>
    </recommendedName>
</protein>
<comment type="caution">
    <text evidence="3">The sequence shown here is derived from an EMBL/GenBank/DDBJ whole genome shotgun (WGS) entry which is preliminary data.</text>
</comment>
<keyword evidence="4" id="KW-1185">Reference proteome</keyword>
<evidence type="ECO:0000313" key="3">
    <source>
        <dbReference type="EMBL" id="TEB33134.1"/>
    </source>
</evidence>
<feature type="region of interest" description="Disordered" evidence="1">
    <location>
        <begin position="189"/>
        <end position="223"/>
    </location>
</feature>
<gene>
    <name evidence="3" type="ORF">FA13DRAFT_1730880</name>
</gene>
<dbReference type="EMBL" id="QPFP01000013">
    <property type="protein sequence ID" value="TEB33134.1"/>
    <property type="molecule type" value="Genomic_DNA"/>
</dbReference>
<proteinExistence type="predicted"/>
<dbReference type="Proteomes" id="UP000298030">
    <property type="component" value="Unassembled WGS sequence"/>
</dbReference>
<accession>A0A4Y7TGN2</accession>
<reference evidence="3 4" key="1">
    <citation type="journal article" date="2019" name="Nat. Ecol. Evol.">
        <title>Megaphylogeny resolves global patterns of mushroom evolution.</title>
        <authorList>
            <person name="Varga T."/>
            <person name="Krizsan K."/>
            <person name="Foldi C."/>
            <person name="Dima B."/>
            <person name="Sanchez-Garcia M."/>
            <person name="Sanchez-Ramirez S."/>
            <person name="Szollosi G.J."/>
            <person name="Szarkandi J.G."/>
            <person name="Papp V."/>
            <person name="Albert L."/>
            <person name="Andreopoulos W."/>
            <person name="Angelini C."/>
            <person name="Antonin V."/>
            <person name="Barry K.W."/>
            <person name="Bougher N.L."/>
            <person name="Buchanan P."/>
            <person name="Buyck B."/>
            <person name="Bense V."/>
            <person name="Catcheside P."/>
            <person name="Chovatia M."/>
            <person name="Cooper J."/>
            <person name="Damon W."/>
            <person name="Desjardin D."/>
            <person name="Finy P."/>
            <person name="Geml J."/>
            <person name="Haridas S."/>
            <person name="Hughes K."/>
            <person name="Justo A."/>
            <person name="Karasinski D."/>
            <person name="Kautmanova I."/>
            <person name="Kiss B."/>
            <person name="Kocsube S."/>
            <person name="Kotiranta H."/>
            <person name="LaButti K.M."/>
            <person name="Lechner B.E."/>
            <person name="Liimatainen K."/>
            <person name="Lipzen A."/>
            <person name="Lukacs Z."/>
            <person name="Mihaltcheva S."/>
            <person name="Morgado L.N."/>
            <person name="Niskanen T."/>
            <person name="Noordeloos M.E."/>
            <person name="Ohm R.A."/>
            <person name="Ortiz-Santana B."/>
            <person name="Ovrebo C."/>
            <person name="Racz N."/>
            <person name="Riley R."/>
            <person name="Savchenko A."/>
            <person name="Shiryaev A."/>
            <person name="Soop K."/>
            <person name="Spirin V."/>
            <person name="Szebenyi C."/>
            <person name="Tomsovsky M."/>
            <person name="Tulloss R.E."/>
            <person name="Uehling J."/>
            <person name="Grigoriev I.V."/>
            <person name="Vagvolgyi C."/>
            <person name="Papp T."/>
            <person name="Martin F.M."/>
            <person name="Miettinen O."/>
            <person name="Hibbett D.S."/>
            <person name="Nagy L.G."/>
        </authorList>
    </citation>
    <scope>NUCLEOTIDE SEQUENCE [LARGE SCALE GENOMIC DNA]</scope>
    <source>
        <strain evidence="3 4">FP101781</strain>
    </source>
</reference>
<keyword evidence="2" id="KW-1133">Transmembrane helix</keyword>
<dbReference type="AlphaFoldDB" id="A0A4Y7TGN2"/>
<evidence type="ECO:0000256" key="2">
    <source>
        <dbReference type="SAM" id="Phobius"/>
    </source>
</evidence>
<evidence type="ECO:0008006" key="5">
    <source>
        <dbReference type="Google" id="ProtNLM"/>
    </source>
</evidence>
<feature type="transmembrane region" description="Helical" evidence="2">
    <location>
        <begin position="149"/>
        <end position="170"/>
    </location>
</feature>
<dbReference type="Pfam" id="PF11712">
    <property type="entry name" value="Vma12"/>
    <property type="match status" value="1"/>
</dbReference>
<name>A0A4Y7TGN2_COPMI</name>
<evidence type="ECO:0000256" key="1">
    <source>
        <dbReference type="SAM" id="MobiDB-lite"/>
    </source>
</evidence>
<dbReference type="GO" id="GO:0070072">
    <property type="term" value="P:vacuolar proton-transporting V-type ATPase complex assembly"/>
    <property type="evidence" value="ECO:0007669"/>
    <property type="project" value="InterPro"/>
</dbReference>
<keyword evidence="2" id="KW-0472">Membrane</keyword>
<sequence length="223" mass="24583">MSQPSSLNVSLEPHLVFTLKAVRNILPDDLKTELASYIAQPPKAIIPHQLLQKVSEWSRTDGGLKKLRAKSLKPEDYGMISLLAGTTTSPEKNFGQYVPPLEPEVLAANRAKERKAITALVNSVFSVIGAGFAAWWGADKTGWKSEYKVLFGLAVGIVVAISEGVLFILWSNPDLPYDLKKWYATLEEKDKAEDEQQETEPTVAKAPAAVKEGTEGTLRQRHQ</sequence>